<dbReference type="PANTHER" id="PTHR48090">
    <property type="entry name" value="UNDECAPRENYL-PHOSPHATE 4-DEOXY-4-FORMAMIDO-L-ARABINOSE TRANSFERASE-RELATED"/>
    <property type="match status" value="1"/>
</dbReference>
<dbReference type="AlphaFoldDB" id="A0A2H0VES7"/>
<dbReference type="EMBL" id="PFAJ01000006">
    <property type="protein sequence ID" value="PIR97596.1"/>
    <property type="molecule type" value="Genomic_DNA"/>
</dbReference>
<dbReference type="Proteomes" id="UP000230557">
    <property type="component" value="Unassembled WGS sequence"/>
</dbReference>
<evidence type="ECO:0000256" key="1">
    <source>
        <dbReference type="SAM" id="Phobius"/>
    </source>
</evidence>
<dbReference type="PANTHER" id="PTHR48090:SF7">
    <property type="entry name" value="RFBJ PROTEIN"/>
    <property type="match status" value="1"/>
</dbReference>
<organism evidence="3 4">
    <name type="scientific">Candidatus Doudnabacteria bacterium CG10_big_fil_rev_8_21_14_0_10_41_10</name>
    <dbReference type="NCBI Taxonomy" id="1974551"/>
    <lineage>
        <taxon>Bacteria</taxon>
        <taxon>Candidatus Doudnaibacteriota</taxon>
    </lineage>
</organism>
<comment type="caution">
    <text evidence="3">The sequence shown here is derived from an EMBL/GenBank/DDBJ whole genome shotgun (WGS) entry which is preliminary data.</text>
</comment>
<dbReference type="GO" id="GO:0016740">
    <property type="term" value="F:transferase activity"/>
    <property type="evidence" value="ECO:0007669"/>
    <property type="project" value="UniProtKB-KW"/>
</dbReference>
<dbReference type="SUPFAM" id="SSF53448">
    <property type="entry name" value="Nucleotide-diphospho-sugar transferases"/>
    <property type="match status" value="1"/>
</dbReference>
<keyword evidence="1" id="KW-0472">Membrane</keyword>
<feature type="domain" description="Glycosyltransferase 2-like" evidence="2">
    <location>
        <begin position="5"/>
        <end position="165"/>
    </location>
</feature>
<dbReference type="InterPro" id="IPR001173">
    <property type="entry name" value="Glyco_trans_2-like"/>
</dbReference>
<keyword evidence="1" id="KW-1133">Transmembrane helix</keyword>
<dbReference type="InterPro" id="IPR029044">
    <property type="entry name" value="Nucleotide-diphossugar_trans"/>
</dbReference>
<feature type="transmembrane region" description="Helical" evidence="1">
    <location>
        <begin position="260"/>
        <end position="280"/>
    </location>
</feature>
<evidence type="ECO:0000259" key="2">
    <source>
        <dbReference type="Pfam" id="PF00535"/>
    </source>
</evidence>
<sequence>MSNISVVIPVYNEEKGGAKGIDQVKHVLENIPGQWEIITVNDGSTDKTEEVLKQFSYAKIINHNSNRGYGAAIKTGIKSAIYENILIIDADNTYPADRIPELLDNMEHHDMVVGARNGKTVHHSLLKRLVKWPIHMLANYLADYKIPDLNSGLRVFKKDLAKKYFRLLPNGFSLTSNITLAFLSDGYRVKYVPIDYYKRAGKSKVRPFSDAINYLTLVLRMILFYNPLKIFIPLAGVFFFASIMSLAYDIFVIDNVGDKSIMLFIGFVQVAILGLLADLINRRGSE</sequence>
<feature type="transmembrane region" description="Helical" evidence="1">
    <location>
        <begin position="230"/>
        <end position="248"/>
    </location>
</feature>
<dbReference type="CDD" id="cd04179">
    <property type="entry name" value="DPM_DPG-synthase_like"/>
    <property type="match status" value="1"/>
</dbReference>
<keyword evidence="3" id="KW-0808">Transferase</keyword>
<keyword evidence="1" id="KW-0812">Transmembrane</keyword>
<dbReference type="Pfam" id="PF00535">
    <property type="entry name" value="Glycos_transf_2"/>
    <property type="match status" value="1"/>
</dbReference>
<proteinExistence type="predicted"/>
<protein>
    <submittedName>
        <fullName evidence="3">Glycosyltransferase family 2 protein</fullName>
    </submittedName>
</protein>
<dbReference type="Gene3D" id="3.90.550.10">
    <property type="entry name" value="Spore Coat Polysaccharide Biosynthesis Protein SpsA, Chain A"/>
    <property type="match status" value="1"/>
</dbReference>
<dbReference type="InterPro" id="IPR050256">
    <property type="entry name" value="Glycosyltransferase_2"/>
</dbReference>
<reference evidence="4" key="1">
    <citation type="submission" date="2017-09" db="EMBL/GenBank/DDBJ databases">
        <title>Depth-based differentiation of microbial function through sediment-hosted aquifers and enrichment of novel symbionts in the deep terrestrial subsurface.</title>
        <authorList>
            <person name="Probst A.J."/>
            <person name="Ladd B."/>
            <person name="Jarett J.K."/>
            <person name="Geller-Mcgrath D.E."/>
            <person name="Sieber C.M.K."/>
            <person name="Emerson J.B."/>
            <person name="Anantharaman K."/>
            <person name="Thomas B.C."/>
            <person name="Malmstrom R."/>
            <person name="Stieglmeier M."/>
            <person name="Klingl A."/>
            <person name="Woyke T."/>
            <person name="Ryan C.M."/>
            <person name="Banfield J.F."/>
        </authorList>
    </citation>
    <scope>NUCLEOTIDE SEQUENCE [LARGE SCALE GENOMIC DNA]</scope>
</reference>
<gene>
    <name evidence="3" type="ORF">COT91_00390</name>
</gene>
<evidence type="ECO:0000313" key="3">
    <source>
        <dbReference type="EMBL" id="PIR97596.1"/>
    </source>
</evidence>
<accession>A0A2H0VES7</accession>
<name>A0A2H0VES7_9BACT</name>
<evidence type="ECO:0000313" key="4">
    <source>
        <dbReference type="Proteomes" id="UP000230557"/>
    </source>
</evidence>